<dbReference type="InterPro" id="IPR004701">
    <property type="entry name" value="PTS_EIIA_man-typ"/>
</dbReference>
<dbReference type="SUPFAM" id="SSF52540">
    <property type="entry name" value="P-loop containing nucleoside triphosphate hydrolases"/>
    <property type="match status" value="1"/>
</dbReference>
<evidence type="ECO:0000259" key="5">
    <source>
        <dbReference type="PROSITE" id="PS51094"/>
    </source>
</evidence>
<evidence type="ECO:0000256" key="2">
    <source>
        <dbReference type="ARBA" id="ARBA00022741"/>
    </source>
</evidence>
<dbReference type="AlphaFoldDB" id="A0A7Y2L8V7"/>
<feature type="domain" description="Sigma-54 factor interaction" evidence="4">
    <location>
        <begin position="129"/>
        <end position="363"/>
    </location>
</feature>
<dbReference type="SUPFAM" id="SSF63520">
    <property type="entry name" value="PTS-regulatory domain, PRD"/>
    <property type="match status" value="1"/>
</dbReference>
<dbReference type="PANTHER" id="PTHR32071:SF38">
    <property type="entry name" value="PSP OPERON TRANSCRIPTIONAL ACTIVATOR"/>
    <property type="match status" value="1"/>
</dbReference>
<reference evidence="8 9" key="1">
    <citation type="submission" date="2020-04" db="EMBL/GenBank/DDBJ databases">
        <title>Draft genome sequence of Caldanaerobacter sunterraneus. strain 1523vc isolated from Griffin hot spring, Kamchatka, Russia.</title>
        <authorList>
            <person name="Toshchakov S.V."/>
            <person name="Podosokorskaya O.A."/>
            <person name="Kublanov I.V."/>
            <person name="Korzhenkov A."/>
            <person name="Patrushev M.V."/>
        </authorList>
    </citation>
    <scope>NUCLEOTIDE SEQUENCE [LARGE SCALE GENOMIC DNA]</scope>
    <source>
        <strain evidence="8 9">1523vc</strain>
    </source>
</reference>
<feature type="domain" description="PRD" evidence="7">
    <location>
        <begin position="487"/>
        <end position="591"/>
    </location>
</feature>
<dbReference type="RefSeq" id="WP_170271512.1">
    <property type="nucleotide sequence ID" value="NZ_JABEQB010000039.1"/>
</dbReference>
<dbReference type="PROSITE" id="PS51094">
    <property type="entry name" value="PTS_EIIA_TYPE_2"/>
    <property type="match status" value="1"/>
</dbReference>
<dbReference type="GO" id="GO:0016020">
    <property type="term" value="C:membrane"/>
    <property type="evidence" value="ECO:0007669"/>
    <property type="project" value="InterPro"/>
</dbReference>
<dbReference type="InterPro" id="IPR027417">
    <property type="entry name" value="P-loop_NTPase"/>
</dbReference>
<dbReference type="InterPro" id="IPR003593">
    <property type="entry name" value="AAA+_ATPase"/>
</dbReference>
<gene>
    <name evidence="8" type="ORF">HKI81_11265</name>
</gene>
<sequence length="966" mass="109450">MLDKIFEIIQKEDKKNPLTDEQIAALLNIKREDVTQFRLKNNIPDSRERRKPYLLEDLKKIIKEDPSISDRNLTRELNLLGYNISRFVVSQLKKEILKEIKVERKVSLKNFAPEDIKNQQEEILSFKDIIGSEGSLKVQISLAKAAVLYPPHGLHTLIVGPPGAGKSQLAEAMYNFAVESGRFREGAPFVVFNCADYADNPQLLMAQLFGYVKGAFTGADTEKRGLVEKANGGILFLDEVHRLPSEGQEILFYLLDKGKFRRLGETENTREAQIMLIAATTENPESALLLTFRRRIPVLIELPSLSERPPHERYEIIYNFFTKESVRLNKTIVIKKEALRALMLYECPGNLGQLRSDIQVACAKSFLASLGSKSSSLVVDVSDLPNHVKMGLFRLNKRDPEIERYLGEDLVVYPDKKVKIFPKEDRYMLPDEIYQFIEERFIDLKRQGLTKEEIDKILSKEMEIELKKFAASVKTSISISKKELVNVVGEKIVNAVEKAYEIARRSFKNLEDNLFYSLAIHLSATYERILSGKPIFNPQLENIIREYPLEYSTAKIMAKEINKELGIELPEEEIGFIAMYLKTFSGEKPVEEGRVGVIVLTHGHVASSMAEVANRLLGVNHAIGIDMALDEKPEKVLERTIEVVKRIDEGKGCIILVDMGSLVTFGEIITKRTGIPTRVVARVDTVMVLEAVRRAIIPETTLDEIADAIDSEKSYVGKVETLFDKKPSKAIVTVCITGEGTALKIKKYIEDLIPELKENYKIIPVGMLRQEDIAKEIEKIRKENDVAAFVGTINPGIESIPFISVEEVLKGDGVEKIKKIIGLKKENPLKEVIDEELIFLDVDAFVKSDVIDLLAEKLYEKGYVDDRFLLSVYKREAMGATILNDGIAIPHGYPEHVIKPAIAIAKLKEPIYWEKDLMADLVFMIALKEESKEYFMYLYHVLTDQNSINKLKGARNPDEVREILTS</sequence>
<dbReference type="Pfam" id="PF00874">
    <property type="entry name" value="PRD"/>
    <property type="match status" value="1"/>
</dbReference>
<dbReference type="GO" id="GO:0016740">
    <property type="term" value="F:transferase activity"/>
    <property type="evidence" value="ECO:0007669"/>
    <property type="project" value="UniProtKB-KW"/>
</dbReference>
<dbReference type="PANTHER" id="PTHR32071">
    <property type="entry name" value="TRANSCRIPTIONAL REGULATORY PROTEIN"/>
    <property type="match status" value="1"/>
</dbReference>
<dbReference type="Pfam" id="PF00359">
    <property type="entry name" value="PTS_EIIA_2"/>
    <property type="match status" value="1"/>
</dbReference>
<dbReference type="InterPro" id="IPR002078">
    <property type="entry name" value="Sigma_54_int"/>
</dbReference>
<dbReference type="GO" id="GO:0009401">
    <property type="term" value="P:phosphoenolpyruvate-dependent sugar phosphotransferase system"/>
    <property type="evidence" value="ECO:0007669"/>
    <property type="project" value="InterPro"/>
</dbReference>
<evidence type="ECO:0000256" key="1">
    <source>
        <dbReference type="ARBA" id="ARBA00022679"/>
    </source>
</evidence>
<evidence type="ECO:0000313" key="8">
    <source>
        <dbReference type="EMBL" id="NNG67775.1"/>
    </source>
</evidence>
<proteinExistence type="predicted"/>
<evidence type="ECO:0000313" key="9">
    <source>
        <dbReference type="Proteomes" id="UP000529861"/>
    </source>
</evidence>
<dbReference type="SUPFAM" id="SSF53062">
    <property type="entry name" value="PTS system fructose IIA component-like"/>
    <property type="match status" value="1"/>
</dbReference>
<dbReference type="GO" id="GO:0005524">
    <property type="term" value="F:ATP binding"/>
    <property type="evidence" value="ECO:0007669"/>
    <property type="project" value="UniProtKB-KW"/>
</dbReference>
<keyword evidence="1" id="KW-0808">Transferase</keyword>
<dbReference type="Pfam" id="PF00158">
    <property type="entry name" value="Sigma54_activat"/>
    <property type="match status" value="1"/>
</dbReference>
<evidence type="ECO:0000256" key="3">
    <source>
        <dbReference type="ARBA" id="ARBA00022840"/>
    </source>
</evidence>
<organism evidence="8 9">
    <name type="scientific">Caldanaerobacter subterraneus</name>
    <dbReference type="NCBI Taxonomy" id="911092"/>
    <lineage>
        <taxon>Bacteria</taxon>
        <taxon>Bacillati</taxon>
        <taxon>Bacillota</taxon>
        <taxon>Clostridia</taxon>
        <taxon>Thermoanaerobacterales</taxon>
        <taxon>Thermoanaerobacteraceae</taxon>
        <taxon>Caldanaerobacter</taxon>
    </lineage>
</organism>
<dbReference type="InterPro" id="IPR011608">
    <property type="entry name" value="PRD"/>
</dbReference>
<dbReference type="CDD" id="cd00009">
    <property type="entry name" value="AAA"/>
    <property type="match status" value="1"/>
</dbReference>
<dbReference type="Pfam" id="PF03610">
    <property type="entry name" value="EIIA-man"/>
    <property type="match status" value="1"/>
</dbReference>
<keyword evidence="3" id="KW-0067">ATP-binding</keyword>
<dbReference type="InterPro" id="IPR025943">
    <property type="entry name" value="Sigma_54_int_dom_ATP-bd_2"/>
</dbReference>
<dbReference type="InterPro" id="IPR016152">
    <property type="entry name" value="PTrfase/Anion_transptr"/>
</dbReference>
<dbReference type="PROSITE" id="PS00676">
    <property type="entry name" value="SIGMA54_INTERACT_2"/>
    <property type="match status" value="1"/>
</dbReference>
<dbReference type="InterPro" id="IPR036662">
    <property type="entry name" value="PTS_EIIA_man-typ_sf"/>
</dbReference>
<evidence type="ECO:0000259" key="6">
    <source>
        <dbReference type="PROSITE" id="PS51096"/>
    </source>
</evidence>
<feature type="domain" description="PTS EIIA type-2" evidence="5">
    <location>
        <begin position="831"/>
        <end position="966"/>
    </location>
</feature>
<dbReference type="PROSITE" id="PS51372">
    <property type="entry name" value="PRD_2"/>
    <property type="match status" value="1"/>
</dbReference>
<feature type="domain" description="PTS EIIA type-4" evidence="6">
    <location>
        <begin position="594"/>
        <end position="716"/>
    </location>
</feature>
<comment type="caution">
    <text evidence="8">The sequence shown here is derived from an EMBL/GenBank/DDBJ whole genome shotgun (WGS) entry which is preliminary data.</text>
</comment>
<dbReference type="PROSITE" id="PS50045">
    <property type="entry name" value="SIGMA54_INTERACT_4"/>
    <property type="match status" value="1"/>
</dbReference>
<dbReference type="InterPro" id="IPR002178">
    <property type="entry name" value="PTS_EIIA_type-2_dom"/>
</dbReference>
<dbReference type="GO" id="GO:0006355">
    <property type="term" value="P:regulation of DNA-templated transcription"/>
    <property type="evidence" value="ECO:0007669"/>
    <property type="project" value="InterPro"/>
</dbReference>
<dbReference type="SMART" id="SM00382">
    <property type="entry name" value="AAA"/>
    <property type="match status" value="1"/>
</dbReference>
<evidence type="ECO:0000259" key="4">
    <source>
        <dbReference type="PROSITE" id="PS50045"/>
    </source>
</evidence>
<dbReference type="CDD" id="cd00211">
    <property type="entry name" value="PTS_IIA_fru"/>
    <property type="match status" value="1"/>
</dbReference>
<dbReference type="InterPro" id="IPR036634">
    <property type="entry name" value="PRD_sf"/>
</dbReference>
<dbReference type="Gene3D" id="3.40.50.300">
    <property type="entry name" value="P-loop containing nucleotide triphosphate hydrolases"/>
    <property type="match status" value="1"/>
</dbReference>
<name>A0A7Y2L8V7_9THEO</name>
<dbReference type="SUPFAM" id="SSF55804">
    <property type="entry name" value="Phoshotransferase/anion transport protein"/>
    <property type="match status" value="1"/>
</dbReference>
<dbReference type="PROSITE" id="PS51096">
    <property type="entry name" value="PTS_EIIA_TYPE_4"/>
    <property type="match status" value="1"/>
</dbReference>
<evidence type="ECO:0000259" key="7">
    <source>
        <dbReference type="PROSITE" id="PS51372"/>
    </source>
</evidence>
<keyword evidence="2" id="KW-0547">Nucleotide-binding</keyword>
<dbReference type="Gene3D" id="3.40.930.10">
    <property type="entry name" value="Mannitol-specific EII, Chain A"/>
    <property type="match status" value="1"/>
</dbReference>
<dbReference type="Gene3D" id="3.40.50.510">
    <property type="entry name" value="Phosphotransferase system, mannose-type IIA component"/>
    <property type="match status" value="1"/>
</dbReference>
<protein>
    <submittedName>
        <fullName evidence="8">Sigma 54-interacting transcriptional regulator</fullName>
    </submittedName>
</protein>
<dbReference type="EMBL" id="JABEQB010000039">
    <property type="protein sequence ID" value="NNG67775.1"/>
    <property type="molecule type" value="Genomic_DNA"/>
</dbReference>
<dbReference type="Proteomes" id="UP000529861">
    <property type="component" value="Unassembled WGS sequence"/>
</dbReference>
<accession>A0A7Y2L8V7</accession>
<dbReference type="Gene3D" id="1.10.1790.10">
    <property type="entry name" value="PRD domain"/>
    <property type="match status" value="1"/>
</dbReference>
<dbReference type="Gene3D" id="1.10.10.60">
    <property type="entry name" value="Homeodomain-like"/>
    <property type="match status" value="1"/>
</dbReference>